<evidence type="ECO:0000313" key="3">
    <source>
        <dbReference type="Proteomes" id="UP000695022"/>
    </source>
</evidence>
<reference evidence="4" key="1">
    <citation type="submission" date="2025-08" db="UniProtKB">
        <authorList>
            <consortium name="RefSeq"/>
        </authorList>
    </citation>
    <scope>IDENTIFICATION</scope>
</reference>
<dbReference type="PROSITE" id="PS50292">
    <property type="entry name" value="PEROXIDASE_3"/>
    <property type="match status" value="1"/>
</dbReference>
<feature type="signal peptide" evidence="2">
    <location>
        <begin position="1"/>
        <end position="24"/>
    </location>
</feature>
<dbReference type="PANTHER" id="PTHR11475">
    <property type="entry name" value="OXIDASE/PEROXIDASE"/>
    <property type="match status" value="1"/>
</dbReference>
<keyword evidence="3" id="KW-1185">Reference proteome</keyword>
<feature type="chain" id="PRO_5045586686" evidence="2">
    <location>
        <begin position="25"/>
        <end position="267"/>
    </location>
</feature>
<dbReference type="SUPFAM" id="SSF48113">
    <property type="entry name" value="Heme-dependent peroxidases"/>
    <property type="match status" value="1"/>
</dbReference>
<evidence type="ECO:0000256" key="2">
    <source>
        <dbReference type="SAM" id="SignalP"/>
    </source>
</evidence>
<dbReference type="RefSeq" id="XP_014664280.1">
    <property type="nucleotide sequence ID" value="XM_014808794.1"/>
</dbReference>
<accession>A0ABM1DWF9</accession>
<sequence>MAFPLLRMLSVIFAISASPGTVKGMSMSHWQRYDGWYNNLVHPSWGSTGSTFVRKTPVSFADGVYKLAGENRPNARAVSELLFKGEDGLPSQLNRTTMLAFFGQVVAYEMLLGTEMTCPIEMHEVDMVTCTAADNCKSTGLSMPFHRVKYKHETGESVNNPRTQLNLVTSWIDASFVYNTKESIASSLRSFENGTFLSMMDGKYPAYNNIGIPTYNHYAPHLHHSMPIQETYRLERSTRKSGMPSLCWRSRAYSSRLPQMSSPARTG</sequence>
<dbReference type="GeneID" id="106806745"/>
<dbReference type="Gene3D" id="1.10.640.10">
    <property type="entry name" value="Haem peroxidase domain superfamily, animal type"/>
    <property type="match status" value="1"/>
</dbReference>
<dbReference type="Proteomes" id="UP000695022">
    <property type="component" value="Unplaced"/>
</dbReference>
<organism evidence="3 4">
    <name type="scientific">Priapulus caudatus</name>
    <name type="common">Priapulid worm</name>
    <dbReference type="NCBI Taxonomy" id="37621"/>
    <lineage>
        <taxon>Eukaryota</taxon>
        <taxon>Metazoa</taxon>
        <taxon>Ecdysozoa</taxon>
        <taxon>Scalidophora</taxon>
        <taxon>Priapulida</taxon>
        <taxon>Priapulimorpha</taxon>
        <taxon>Priapulimorphida</taxon>
        <taxon>Priapulidae</taxon>
        <taxon>Priapulus</taxon>
    </lineage>
</organism>
<keyword evidence="1" id="KW-0560">Oxidoreductase</keyword>
<protein>
    <submittedName>
        <fullName evidence="4">Dual oxidase-like</fullName>
    </submittedName>
</protein>
<dbReference type="InterPro" id="IPR037120">
    <property type="entry name" value="Haem_peroxidase_sf_animal"/>
</dbReference>
<evidence type="ECO:0000313" key="4">
    <source>
        <dbReference type="RefSeq" id="XP_014664280.1"/>
    </source>
</evidence>
<proteinExistence type="predicted"/>
<name>A0ABM1DWF9_PRICU</name>
<dbReference type="InterPro" id="IPR019791">
    <property type="entry name" value="Haem_peroxidase_animal"/>
</dbReference>
<dbReference type="PANTHER" id="PTHR11475:SF144">
    <property type="entry name" value="NAD(P)H OXIDASE (H2O2-FORMING)"/>
    <property type="match status" value="1"/>
</dbReference>
<keyword evidence="2" id="KW-0732">Signal</keyword>
<dbReference type="InterPro" id="IPR010255">
    <property type="entry name" value="Haem_peroxidase_sf"/>
</dbReference>
<dbReference type="Pfam" id="PF03098">
    <property type="entry name" value="An_peroxidase"/>
    <property type="match status" value="1"/>
</dbReference>
<evidence type="ECO:0000256" key="1">
    <source>
        <dbReference type="ARBA" id="ARBA00022559"/>
    </source>
</evidence>
<keyword evidence="1" id="KW-0575">Peroxidase</keyword>
<gene>
    <name evidence="4" type="primary">LOC106806745</name>
</gene>